<reference evidence="2 3" key="1">
    <citation type="submission" date="2019-09" db="EMBL/GenBank/DDBJ databases">
        <title>Hydrogenophaga aromatica sp. nov., isolated from a para-xylene-degrading enrichment culture.</title>
        <authorList>
            <person name="Tancsics A."/>
            <person name="Banerjee S."/>
        </authorList>
    </citation>
    <scope>NUCLEOTIDE SEQUENCE [LARGE SCALE GENOMIC DNA]</scope>
    <source>
        <strain evidence="2 3">D2P1</strain>
    </source>
</reference>
<accession>A0A7Y8GZR5</accession>
<dbReference type="Pfam" id="PF06764">
    <property type="entry name" value="DUF1223"/>
    <property type="match status" value="1"/>
</dbReference>
<feature type="chain" id="PRO_5031484721" evidence="1">
    <location>
        <begin position="47"/>
        <end position="266"/>
    </location>
</feature>
<protein>
    <submittedName>
        <fullName evidence="2">DUF1223 domain-containing protein</fullName>
    </submittedName>
</protein>
<dbReference type="Proteomes" id="UP000545507">
    <property type="component" value="Unassembled WGS sequence"/>
</dbReference>
<evidence type="ECO:0000313" key="2">
    <source>
        <dbReference type="EMBL" id="NWF47840.1"/>
    </source>
</evidence>
<evidence type="ECO:0000313" key="3">
    <source>
        <dbReference type="Proteomes" id="UP000545507"/>
    </source>
</evidence>
<proteinExistence type="predicted"/>
<evidence type="ECO:0000256" key="1">
    <source>
        <dbReference type="SAM" id="SignalP"/>
    </source>
</evidence>
<dbReference type="PANTHER" id="PTHR36057:SF1">
    <property type="entry name" value="LIPOPROTEIN LIPID ATTACHMENT SITE-LIKE PROTEIN, PUTATIVE (DUF1223)-RELATED"/>
    <property type="match status" value="1"/>
</dbReference>
<sequence>MPQETAMPHHRKLHPTSAQISLRRLRPLWLGLPLLASAGWMPPAAAQTCQASAGNTPPAVVELYTSEGCSSCPPADQWLSTLKPEDGVLALAFHVSYWNHLGWLDPFATPETTARQHRIKAALGGAYVYTPQVVLNGRDHRGWHGQTAKQLPPLPAAQAPALRLRRTGNQVTAHVGPSRANTSLAGYWAVLQDGLGSQVTRGENAGEHLRHDHVVRLYQPLPAWPAAQAHTVQITLPAGTADQRVAFVVTDSGWTRPLQALALRCS</sequence>
<keyword evidence="3" id="KW-1185">Reference proteome</keyword>
<keyword evidence="1" id="KW-0732">Signal</keyword>
<dbReference type="PANTHER" id="PTHR36057">
    <property type="match status" value="1"/>
</dbReference>
<name>A0A7Y8GZR5_9BURK</name>
<gene>
    <name evidence="2" type="ORF">F3K02_21680</name>
</gene>
<organism evidence="2 3">
    <name type="scientific">Hydrogenophaga aromaticivorans</name>
    <dbReference type="NCBI Taxonomy" id="2610898"/>
    <lineage>
        <taxon>Bacteria</taxon>
        <taxon>Pseudomonadati</taxon>
        <taxon>Pseudomonadota</taxon>
        <taxon>Betaproteobacteria</taxon>
        <taxon>Burkholderiales</taxon>
        <taxon>Comamonadaceae</taxon>
        <taxon>Hydrogenophaga</taxon>
    </lineage>
</organism>
<dbReference type="InterPro" id="IPR036249">
    <property type="entry name" value="Thioredoxin-like_sf"/>
</dbReference>
<dbReference type="InterPro" id="IPR010634">
    <property type="entry name" value="DUF1223"/>
</dbReference>
<dbReference type="EMBL" id="VYGV01000024">
    <property type="protein sequence ID" value="NWF47840.1"/>
    <property type="molecule type" value="Genomic_DNA"/>
</dbReference>
<dbReference type="AlphaFoldDB" id="A0A7Y8GZR5"/>
<comment type="caution">
    <text evidence="2">The sequence shown here is derived from an EMBL/GenBank/DDBJ whole genome shotgun (WGS) entry which is preliminary data.</text>
</comment>
<feature type="signal peptide" evidence="1">
    <location>
        <begin position="1"/>
        <end position="46"/>
    </location>
</feature>
<dbReference type="SUPFAM" id="SSF52833">
    <property type="entry name" value="Thioredoxin-like"/>
    <property type="match status" value="1"/>
</dbReference>